<reference evidence="1" key="1">
    <citation type="submission" date="2018-05" db="EMBL/GenBank/DDBJ databases">
        <authorList>
            <person name="Lanie J.A."/>
            <person name="Ng W.-L."/>
            <person name="Kazmierczak K.M."/>
            <person name="Andrzejewski T.M."/>
            <person name="Davidsen T.M."/>
            <person name="Wayne K.J."/>
            <person name="Tettelin H."/>
            <person name="Glass J.I."/>
            <person name="Rusch D."/>
            <person name="Podicherti R."/>
            <person name="Tsui H.-C.T."/>
            <person name="Winkler M.E."/>
        </authorList>
    </citation>
    <scope>NUCLEOTIDE SEQUENCE</scope>
</reference>
<dbReference type="InterPro" id="IPR057895">
    <property type="entry name" value="Mom"/>
</dbReference>
<gene>
    <name evidence="1" type="ORF">METZ01_LOCUS325313</name>
</gene>
<proteinExistence type="predicted"/>
<organism evidence="1">
    <name type="scientific">marine metagenome</name>
    <dbReference type="NCBI Taxonomy" id="408172"/>
    <lineage>
        <taxon>unclassified sequences</taxon>
        <taxon>metagenomes</taxon>
        <taxon>ecological metagenomes</taxon>
    </lineage>
</organism>
<dbReference type="EMBL" id="UINC01107239">
    <property type="protein sequence ID" value="SVC72459.1"/>
    <property type="molecule type" value="Genomic_DNA"/>
</dbReference>
<dbReference type="Pfam" id="PF25680">
    <property type="entry name" value="Mom"/>
    <property type="match status" value="1"/>
</dbReference>
<dbReference type="AlphaFoldDB" id="A0A382PGE1"/>
<name>A0A382PGE1_9ZZZZ</name>
<protein>
    <submittedName>
        <fullName evidence="1">Uncharacterized protein</fullName>
    </submittedName>
</protein>
<dbReference type="SUPFAM" id="SSF55729">
    <property type="entry name" value="Acyl-CoA N-acyltransferases (Nat)"/>
    <property type="match status" value="1"/>
</dbReference>
<evidence type="ECO:0000313" key="1">
    <source>
        <dbReference type="EMBL" id="SVC72459.1"/>
    </source>
</evidence>
<sequence length="260" mass="30501">MLKQIHKVTASEFVSERHYSAVMPSLTKYFLGYFTDDEMVGVITFGWGTRPKHTIQKLFPELDTKDYYEIGKMCMDDAMPRNSESQMLSMAVKWLRENTDIKYLFTWADGIVGKPGYVYQAANFLYGGYSITDIYVTETGEKVHPRTLQGQLPNEEGLKYGHRPNFEQLRDLKLSRVKGKQFRYIYPMSKFDRRYLKNSTVTWGLNYPKDVDLEWTVKGPGETEYVKTKTMPFEMSKDIKYNKKNISKYKSESNLNQFFN</sequence>
<accession>A0A382PGE1</accession>
<dbReference type="InterPro" id="IPR016181">
    <property type="entry name" value="Acyl_CoA_acyltransferase"/>
</dbReference>